<feature type="compositionally biased region" description="Low complexity" evidence="8">
    <location>
        <begin position="979"/>
        <end position="997"/>
    </location>
</feature>
<protein>
    <submittedName>
        <fullName evidence="10">Murein biosynthesis integral membrane protein MurJ</fullName>
    </submittedName>
</protein>
<evidence type="ECO:0000256" key="4">
    <source>
        <dbReference type="ARBA" id="ARBA00022960"/>
    </source>
</evidence>
<dbReference type="Gene3D" id="3.30.200.20">
    <property type="entry name" value="Phosphorylase Kinase, domain 1"/>
    <property type="match status" value="1"/>
</dbReference>
<keyword evidence="7 9" id="KW-0472">Membrane</keyword>
<feature type="transmembrane region" description="Helical" evidence="9">
    <location>
        <begin position="111"/>
        <end position="130"/>
    </location>
</feature>
<feature type="compositionally biased region" description="Basic residues" evidence="8">
    <location>
        <begin position="1"/>
        <end position="10"/>
    </location>
</feature>
<feature type="region of interest" description="Disordered" evidence="8">
    <location>
        <begin position="979"/>
        <end position="1010"/>
    </location>
</feature>
<dbReference type="Proteomes" id="UP001164965">
    <property type="component" value="Chromosome"/>
</dbReference>
<evidence type="ECO:0000313" key="11">
    <source>
        <dbReference type="Proteomes" id="UP001164965"/>
    </source>
</evidence>
<feature type="transmembrane region" description="Helical" evidence="9">
    <location>
        <begin position="415"/>
        <end position="434"/>
    </location>
</feature>
<dbReference type="PANTHER" id="PTHR47019">
    <property type="entry name" value="LIPID II FLIPPASE MURJ"/>
    <property type="match status" value="1"/>
</dbReference>
<evidence type="ECO:0000256" key="2">
    <source>
        <dbReference type="ARBA" id="ARBA00022475"/>
    </source>
</evidence>
<name>A0ABY6NZ95_9NOCA</name>
<keyword evidence="2" id="KW-1003">Cell membrane</keyword>
<feature type="transmembrane region" description="Helical" evidence="9">
    <location>
        <begin position="251"/>
        <end position="274"/>
    </location>
</feature>
<feature type="transmembrane region" description="Helical" evidence="9">
    <location>
        <begin position="214"/>
        <end position="239"/>
    </location>
</feature>
<dbReference type="CDD" id="cd13973">
    <property type="entry name" value="PK_MviN-like"/>
    <property type="match status" value="1"/>
</dbReference>
<keyword evidence="4" id="KW-0133">Cell shape</keyword>
<dbReference type="Pfam" id="PF03023">
    <property type="entry name" value="MurJ"/>
    <property type="match status" value="1"/>
</dbReference>
<evidence type="ECO:0000256" key="9">
    <source>
        <dbReference type="SAM" id="Phobius"/>
    </source>
</evidence>
<evidence type="ECO:0000313" key="10">
    <source>
        <dbReference type="EMBL" id="UZJ24695.1"/>
    </source>
</evidence>
<dbReference type="Gene3D" id="1.10.510.10">
    <property type="entry name" value="Transferase(Phosphotransferase) domain 1"/>
    <property type="match status" value="1"/>
</dbReference>
<evidence type="ECO:0000256" key="3">
    <source>
        <dbReference type="ARBA" id="ARBA00022692"/>
    </source>
</evidence>
<feature type="transmembrane region" description="Helical" evidence="9">
    <location>
        <begin position="510"/>
        <end position="533"/>
    </location>
</feature>
<keyword evidence="5" id="KW-0573">Peptidoglycan synthesis</keyword>
<feature type="transmembrane region" description="Helical" evidence="9">
    <location>
        <begin position="553"/>
        <end position="571"/>
    </location>
</feature>
<dbReference type="InterPro" id="IPR004268">
    <property type="entry name" value="MurJ"/>
</dbReference>
<feature type="compositionally biased region" description="Basic and acidic residues" evidence="8">
    <location>
        <begin position="11"/>
        <end position="20"/>
    </location>
</feature>
<feature type="transmembrane region" description="Helical" evidence="9">
    <location>
        <begin position="294"/>
        <end position="314"/>
    </location>
</feature>
<accession>A0ABY6NZ95</accession>
<comment type="subcellular location">
    <subcellularLocation>
        <location evidence="1">Cell membrane</location>
        <topology evidence="1">Multi-pass membrane protein</topology>
    </subcellularLocation>
</comment>
<gene>
    <name evidence="10" type="ORF">RHODO2019_16520</name>
</gene>
<evidence type="ECO:0000256" key="6">
    <source>
        <dbReference type="ARBA" id="ARBA00022989"/>
    </source>
</evidence>
<feature type="region of interest" description="Disordered" evidence="8">
    <location>
        <begin position="590"/>
        <end position="665"/>
    </location>
</feature>
<feature type="transmembrane region" description="Helical" evidence="9">
    <location>
        <begin position="1013"/>
        <end position="1035"/>
    </location>
</feature>
<keyword evidence="11" id="KW-1185">Reference proteome</keyword>
<reference evidence="10" key="1">
    <citation type="submission" date="2022-10" db="EMBL/GenBank/DDBJ databases">
        <title>Rhodococcus sp.75.</title>
        <authorList>
            <person name="Sun M."/>
        </authorList>
    </citation>
    <scope>NUCLEOTIDE SEQUENCE</scope>
    <source>
        <strain evidence="10">75</strain>
    </source>
</reference>
<keyword evidence="3 9" id="KW-0812">Transmembrane</keyword>
<feature type="compositionally biased region" description="Pro residues" evidence="8">
    <location>
        <begin position="655"/>
        <end position="665"/>
    </location>
</feature>
<dbReference type="PANTHER" id="PTHR47019:SF1">
    <property type="entry name" value="LIPID II FLIPPASE MURJ"/>
    <property type="match status" value="1"/>
</dbReference>
<feature type="region of interest" description="Disordered" evidence="8">
    <location>
        <begin position="690"/>
        <end position="710"/>
    </location>
</feature>
<feature type="transmembrane region" description="Helical" evidence="9">
    <location>
        <begin position="150"/>
        <end position="174"/>
    </location>
</feature>
<dbReference type="CDD" id="cd13123">
    <property type="entry name" value="MATE_MurJ_like"/>
    <property type="match status" value="1"/>
</dbReference>
<feature type="transmembrane region" description="Helical" evidence="9">
    <location>
        <begin position="446"/>
        <end position="464"/>
    </location>
</feature>
<evidence type="ECO:0000256" key="7">
    <source>
        <dbReference type="ARBA" id="ARBA00023136"/>
    </source>
</evidence>
<feature type="transmembrane region" description="Helical" evidence="9">
    <location>
        <begin position="381"/>
        <end position="403"/>
    </location>
</feature>
<evidence type="ECO:0000256" key="5">
    <source>
        <dbReference type="ARBA" id="ARBA00022984"/>
    </source>
</evidence>
<evidence type="ECO:0000256" key="8">
    <source>
        <dbReference type="SAM" id="MobiDB-lite"/>
    </source>
</evidence>
<keyword evidence="6 9" id="KW-1133">Transmembrane helix</keyword>
<feature type="compositionally biased region" description="Pro residues" evidence="8">
    <location>
        <begin position="690"/>
        <end position="705"/>
    </location>
</feature>
<feature type="transmembrane region" description="Helical" evidence="9">
    <location>
        <begin position="86"/>
        <end position="105"/>
    </location>
</feature>
<feature type="transmembrane region" description="Helical" evidence="9">
    <location>
        <begin position="334"/>
        <end position="352"/>
    </location>
</feature>
<evidence type="ECO:0000256" key="1">
    <source>
        <dbReference type="ARBA" id="ARBA00004651"/>
    </source>
</evidence>
<dbReference type="PRINTS" id="PR01806">
    <property type="entry name" value="VIRFACTRMVIN"/>
</dbReference>
<dbReference type="EMBL" id="CP110615">
    <property type="protein sequence ID" value="UZJ24695.1"/>
    <property type="molecule type" value="Genomic_DNA"/>
</dbReference>
<feature type="transmembrane region" description="Helical" evidence="9">
    <location>
        <begin position="186"/>
        <end position="207"/>
    </location>
</feature>
<dbReference type="InterPro" id="IPR051050">
    <property type="entry name" value="Lipid_II_flippase_MurJ/MviN"/>
</dbReference>
<feature type="compositionally biased region" description="Low complexity" evidence="8">
    <location>
        <begin position="21"/>
        <end position="54"/>
    </location>
</feature>
<feature type="region of interest" description="Disordered" evidence="8">
    <location>
        <begin position="1"/>
        <end position="59"/>
    </location>
</feature>
<sequence>MSRPLPRRRRVDGDGPRHALADATAGAPADTGTLPVVGPGPVAPAAERPAQARADAAERSDARLLRTTGSLALPTLVSRVTGFGKALAITAVLGIGAVSDSFTIANTLPNIVAELVLGAVLTSIIIPVLVRAEREDTDGGALFTRKLVTVAGVVLLVATVLAVLAAPLLTRLYLGGDSAADERLATLFAVLLLPQIVFYGFSALFGAVLNTRGVFGLVAWSPVLNNVVTLVTLGVYVLLPGELEVSPTNPHLLVLGIGTTLGIVAQVAVVVPALRRTGVDLRPSWGLDARLRRFGGLAVAVIAYVLVAQVGLVVTNRVANAAADGAVITYANAWLLLQVPYGIIGVSLLTAIMPRMSRAAAAGDSRSVVADLALGSRLSTVALLPIIVLFTVHGATLGTALFAYGRASSEGASGIGSAVAASAFGLLPFAVVLLQLRVFYARQEAWVPTLVMVAMTVVKVPVVLVLPELLAPEDVVLGLAAANALSFAVGAALGGFLLRRALGPLGTGALLRTTGLVLAASLAGVAVDLTFSSVVGLDGLSRALGGPGAVVELAVHTVLVLGVAVAVLLRLRLPELDVLRPALASLGRRLGRGGGPAQPVDPQPPAGAPSGAVPALPYPGHPRGPLQQDGAQRGGGGTVSGDDERPGAIRSAPEQTPPAVVPAPPVPAPPVPAPPVPAPPVPAPPVPAPPVAGGPPSSAPRPPVRGPRLVPGAAVAGGRYRLLAEHGGSGELRFWQARDTTLDRDVALTFVDAAQSSPAQDPELEGPQAVLSRTRRLGGITTPGLARVLDVVRGSSGGIVVSEWTPGRSLREVSETEPSPVGAARAVRSLASAAESAHRAGTALAIDHPDRVRISSAGNAVLAFPGVAATADQRNDVRGLGAVLYALTTAHWPLPAPGRSGDDGPVGGLPRAPLGRNGAAVEPRTLRPTVPFEISAVTVRALEPDSGLRTAAAVQTVLDQASVLDQQTDMFPAITQEAPLAAEGARGPRAAGAARRPSGSVEQAPPDGRRGKLTAGLLALGVVVVLVIGGVAYGVSNLLSGGSSDTPLPSLKLDPTGGVISTTAPAATTAPATTPPAAAGPVAVAGATVFSPGGTADHPADVGLAVDGDPATVWPTDQYKQPFPRLKDGVGVLLNLGAASTLSNVSIDSPSAGTVVEIRSSPTADPQLGDTTVLATATLTAGRTEIPVTAAAPVQHVLVWITTLSTVSGKNQSDLAEITLTSGPSR</sequence>
<proteinExistence type="predicted"/>
<dbReference type="RefSeq" id="WP_265382801.1">
    <property type="nucleotide sequence ID" value="NZ_CP110615.1"/>
</dbReference>
<feature type="transmembrane region" description="Helical" evidence="9">
    <location>
        <begin position="476"/>
        <end position="498"/>
    </location>
</feature>
<organism evidence="10 11">
    <name type="scientific">Rhodococcus antarcticus</name>
    <dbReference type="NCBI Taxonomy" id="2987751"/>
    <lineage>
        <taxon>Bacteria</taxon>
        <taxon>Bacillati</taxon>
        <taxon>Actinomycetota</taxon>
        <taxon>Actinomycetes</taxon>
        <taxon>Mycobacteriales</taxon>
        <taxon>Nocardiaceae</taxon>
        <taxon>Rhodococcus</taxon>
    </lineage>
</organism>